<name>A0A9N9RQQ1_9DIPT</name>
<protein>
    <submittedName>
        <fullName evidence="1">Uncharacterized protein</fullName>
    </submittedName>
</protein>
<dbReference type="EMBL" id="OU895878">
    <property type="protein sequence ID" value="CAG9803047.1"/>
    <property type="molecule type" value="Genomic_DNA"/>
</dbReference>
<reference evidence="1" key="2">
    <citation type="submission" date="2022-10" db="EMBL/GenBank/DDBJ databases">
        <authorList>
            <consortium name="ENA_rothamsted_submissions"/>
            <consortium name="culmorum"/>
            <person name="King R."/>
        </authorList>
    </citation>
    <scope>NUCLEOTIDE SEQUENCE</scope>
</reference>
<gene>
    <name evidence="1" type="ORF">CHIRRI_LOCUS5949</name>
</gene>
<dbReference type="AlphaFoldDB" id="A0A9N9RQQ1"/>
<organism evidence="1 2">
    <name type="scientific">Chironomus riparius</name>
    <dbReference type="NCBI Taxonomy" id="315576"/>
    <lineage>
        <taxon>Eukaryota</taxon>
        <taxon>Metazoa</taxon>
        <taxon>Ecdysozoa</taxon>
        <taxon>Arthropoda</taxon>
        <taxon>Hexapoda</taxon>
        <taxon>Insecta</taxon>
        <taxon>Pterygota</taxon>
        <taxon>Neoptera</taxon>
        <taxon>Endopterygota</taxon>
        <taxon>Diptera</taxon>
        <taxon>Nematocera</taxon>
        <taxon>Chironomoidea</taxon>
        <taxon>Chironomidae</taxon>
        <taxon>Chironominae</taxon>
        <taxon>Chironomus</taxon>
    </lineage>
</organism>
<accession>A0A9N9RQQ1</accession>
<keyword evidence="2" id="KW-1185">Reference proteome</keyword>
<evidence type="ECO:0000313" key="1">
    <source>
        <dbReference type="EMBL" id="CAG9803047.1"/>
    </source>
</evidence>
<proteinExistence type="predicted"/>
<dbReference type="Proteomes" id="UP001153620">
    <property type="component" value="Chromosome 2"/>
</dbReference>
<evidence type="ECO:0000313" key="2">
    <source>
        <dbReference type="Proteomes" id="UP001153620"/>
    </source>
</evidence>
<reference evidence="1" key="1">
    <citation type="submission" date="2022-01" db="EMBL/GenBank/DDBJ databases">
        <authorList>
            <person name="King R."/>
        </authorList>
    </citation>
    <scope>NUCLEOTIDE SEQUENCE</scope>
</reference>
<sequence>MSKVTSRSMIFVAVIAAVLGILSTVPVPQKVFDFNLQNGFPGQGYGFPAGKFGFSVPGFQFNANGFNSYPFNSFSVLANGSIYNSATGNMINGFLVPSTSNGNNINFASNPGVDVRVG</sequence>